<keyword evidence="2" id="KW-0472">Membrane</keyword>
<dbReference type="AlphaFoldDB" id="A0A507EP30"/>
<evidence type="ECO:0000313" key="5">
    <source>
        <dbReference type="Proteomes" id="UP000320333"/>
    </source>
</evidence>
<dbReference type="SMART" id="SM00213">
    <property type="entry name" value="UBQ"/>
    <property type="match status" value="1"/>
</dbReference>
<dbReference type="STRING" id="246404.A0A507EP30"/>
<feature type="compositionally biased region" description="Low complexity" evidence="1">
    <location>
        <begin position="438"/>
        <end position="449"/>
    </location>
</feature>
<organism evidence="4 5">
    <name type="scientific">Chytriomyces confervae</name>
    <dbReference type="NCBI Taxonomy" id="246404"/>
    <lineage>
        <taxon>Eukaryota</taxon>
        <taxon>Fungi</taxon>
        <taxon>Fungi incertae sedis</taxon>
        <taxon>Chytridiomycota</taxon>
        <taxon>Chytridiomycota incertae sedis</taxon>
        <taxon>Chytridiomycetes</taxon>
        <taxon>Chytridiales</taxon>
        <taxon>Chytriomycetaceae</taxon>
        <taxon>Chytriomyces</taxon>
    </lineage>
</organism>
<dbReference type="OrthoDB" id="428577at2759"/>
<dbReference type="InterPro" id="IPR000626">
    <property type="entry name" value="Ubiquitin-like_dom"/>
</dbReference>
<name>A0A507EP30_9FUNG</name>
<protein>
    <recommendedName>
        <fullName evidence="3">Ubiquitin-like domain-containing protein</fullName>
    </recommendedName>
</protein>
<reference evidence="4 5" key="1">
    <citation type="journal article" date="2019" name="Sci. Rep.">
        <title>Comparative genomics of chytrid fungi reveal insights into the obligate biotrophic and pathogenic lifestyle of Synchytrium endobioticum.</title>
        <authorList>
            <person name="van de Vossenberg B.T.L.H."/>
            <person name="Warris S."/>
            <person name="Nguyen H.D.T."/>
            <person name="van Gent-Pelzer M.P.E."/>
            <person name="Joly D.L."/>
            <person name="van de Geest H.C."/>
            <person name="Bonants P.J.M."/>
            <person name="Smith D.S."/>
            <person name="Levesque C.A."/>
            <person name="van der Lee T.A.J."/>
        </authorList>
    </citation>
    <scope>NUCLEOTIDE SEQUENCE [LARGE SCALE GENOMIC DNA]</scope>
    <source>
        <strain evidence="4 5">CBS 675.73</strain>
    </source>
</reference>
<dbReference type="Gene3D" id="3.10.20.90">
    <property type="entry name" value="Phosphatidylinositol 3-kinase Catalytic Subunit, Chain A, domain 1"/>
    <property type="match status" value="1"/>
</dbReference>
<dbReference type="InterPro" id="IPR029071">
    <property type="entry name" value="Ubiquitin-like_domsf"/>
</dbReference>
<feature type="compositionally biased region" description="Basic and acidic residues" evidence="1">
    <location>
        <begin position="403"/>
        <end position="433"/>
    </location>
</feature>
<feature type="domain" description="Ubiquitin-like" evidence="3">
    <location>
        <begin position="144"/>
        <end position="219"/>
    </location>
</feature>
<sequence>MTSPSRFWLAPGVLTANPQNYIVRQQPWLDGVMVADGSVRQFVAGAFEDGIEGRLLKQKLIAKAKGGLSFEVFKAYPNHDIWSAKHMRFLEPTELKMSFRSLGLAPGDAVFFANSTTATVTDLFRCFHLAELGRFARLEFQSGFHISIKTLTAKTIILMVNPSDTIEMVKVLIQDEEGIPPDQQRLVFARMHLEDRRTLADYNIQTKSTLHLILRLRGGAPSDPRNYALLMGGLIKQNIYKDKHGDVSRQPAWKESLLTQVDSISHSLKALRLSAAAAASANSASGKNAPPHSYLRCHLCRDEIQFEYDGSVLSLADVGLEEEDVEIRGNVVFIRHHLPTWEIMFIGLLVALIAVAGAVPAAVPNQLNHGVVLRREDNGVNNSNEQSNADDTAGIALLKRAPPKKDENTTKTKKEEPSRKAEHSAGPPKDDPTTAKVTTTSETPRVTTTSQLPNVNPPEPTKVPIPSADPSLPVPRPMTDDPTDSPTNTKTTASANDTQATASSNDTQATASSNDTTATEPPTDTTTNDVSSVTTSEAASMTP</sequence>
<dbReference type="InterPro" id="IPR019956">
    <property type="entry name" value="Ubiquitin_dom"/>
</dbReference>
<evidence type="ECO:0000256" key="2">
    <source>
        <dbReference type="SAM" id="Phobius"/>
    </source>
</evidence>
<feature type="compositionally biased region" description="Polar residues" evidence="1">
    <location>
        <begin position="484"/>
        <end position="514"/>
    </location>
</feature>
<dbReference type="Pfam" id="PF00240">
    <property type="entry name" value="ubiquitin"/>
    <property type="match status" value="1"/>
</dbReference>
<feature type="transmembrane region" description="Helical" evidence="2">
    <location>
        <begin position="343"/>
        <end position="363"/>
    </location>
</feature>
<dbReference type="SUPFAM" id="SSF54236">
    <property type="entry name" value="Ubiquitin-like"/>
    <property type="match status" value="1"/>
</dbReference>
<dbReference type="PANTHER" id="PTHR10666">
    <property type="entry name" value="UBIQUITIN"/>
    <property type="match status" value="1"/>
</dbReference>
<evidence type="ECO:0000313" key="4">
    <source>
        <dbReference type="EMBL" id="TPX65010.1"/>
    </source>
</evidence>
<keyword evidence="2" id="KW-1133">Transmembrane helix</keyword>
<dbReference type="PROSITE" id="PS50053">
    <property type="entry name" value="UBIQUITIN_2"/>
    <property type="match status" value="1"/>
</dbReference>
<dbReference type="EMBL" id="QEAP01000514">
    <property type="protein sequence ID" value="TPX65010.1"/>
    <property type="molecule type" value="Genomic_DNA"/>
</dbReference>
<dbReference type="FunFam" id="3.10.20.90:FF:000160">
    <property type="entry name" value="Polyubiquitin-C"/>
    <property type="match status" value="1"/>
</dbReference>
<dbReference type="PRINTS" id="PR00348">
    <property type="entry name" value="UBIQUITIN"/>
</dbReference>
<dbReference type="InterPro" id="IPR050158">
    <property type="entry name" value="Ubiquitin_ubiquitin-like"/>
</dbReference>
<evidence type="ECO:0000259" key="3">
    <source>
        <dbReference type="PROSITE" id="PS50053"/>
    </source>
</evidence>
<gene>
    <name evidence="4" type="ORF">CcCBS67573_g08259</name>
</gene>
<feature type="compositionally biased region" description="Low complexity" evidence="1">
    <location>
        <begin position="515"/>
        <end position="536"/>
    </location>
</feature>
<keyword evidence="5" id="KW-1185">Reference proteome</keyword>
<comment type="caution">
    <text evidence="4">The sequence shown here is derived from an EMBL/GenBank/DDBJ whole genome shotgun (WGS) entry which is preliminary data.</text>
</comment>
<feature type="compositionally biased region" description="Polar residues" evidence="1">
    <location>
        <begin position="379"/>
        <end position="390"/>
    </location>
</feature>
<accession>A0A507EP30</accession>
<feature type="region of interest" description="Disordered" evidence="1">
    <location>
        <begin position="378"/>
        <end position="543"/>
    </location>
</feature>
<dbReference type="Proteomes" id="UP000320333">
    <property type="component" value="Unassembled WGS sequence"/>
</dbReference>
<proteinExistence type="predicted"/>
<keyword evidence="2" id="KW-0812">Transmembrane</keyword>
<evidence type="ECO:0000256" key="1">
    <source>
        <dbReference type="SAM" id="MobiDB-lite"/>
    </source>
</evidence>